<organism evidence="1">
    <name type="scientific">Culicoides sonorensis</name>
    <name type="common">Biting midge</name>
    <dbReference type="NCBI Taxonomy" id="179676"/>
    <lineage>
        <taxon>Eukaryota</taxon>
        <taxon>Metazoa</taxon>
        <taxon>Ecdysozoa</taxon>
        <taxon>Arthropoda</taxon>
        <taxon>Hexapoda</taxon>
        <taxon>Insecta</taxon>
        <taxon>Pterygota</taxon>
        <taxon>Neoptera</taxon>
        <taxon>Endopterygota</taxon>
        <taxon>Diptera</taxon>
        <taxon>Nematocera</taxon>
        <taxon>Chironomoidea</taxon>
        <taxon>Ceratopogonidae</taxon>
        <taxon>Ceratopogoninae</taxon>
        <taxon>Culicoides</taxon>
        <taxon>Monoculicoides</taxon>
    </lineage>
</organism>
<protein>
    <submittedName>
        <fullName evidence="1">CSON011796 protein</fullName>
    </submittedName>
</protein>
<evidence type="ECO:0000313" key="1">
    <source>
        <dbReference type="EMBL" id="SSX35967.1"/>
    </source>
</evidence>
<sequence length="348" mass="39688">MTDITDEPDIVFDPEGISEGIQSEATNIEEVCLFRFKMEFYTREFIGQKANGPKDAYECTCNNIAQFKANLWPKVCTLIKREIVFDDDSNSYKWGADEPEFDDLEKFILFQDKKARKSFRVDEVTNKKLQSWTSREENPYIKCFVQVYGNFLCSKGQFTDAFNQLLKPQEVDRANAATNFATFELAKELKQIHGSVIQGKDIAWYQFANFILSAAPHQHEELKRTLPPAHIIRFFELAKENAVQQMETARKAVAIGTRINKGVQTPIQELDDTVDIMIGAMETGLSLCKVLKQKVTCLKNQTLQTDNLMDGVAQSLGVELDSFARELQERVINIEDQDHAEVNDVNGE</sequence>
<gene>
    <name evidence="1" type="primary">CSON011796</name>
</gene>
<dbReference type="OMA" id="WDEVKIK"/>
<dbReference type="AlphaFoldDB" id="A0A336N4T4"/>
<dbReference type="EMBL" id="UFQT01005276">
    <property type="protein sequence ID" value="SSX35967.1"/>
    <property type="molecule type" value="Genomic_DNA"/>
</dbReference>
<accession>A0A336N4T4</accession>
<proteinExistence type="predicted"/>
<name>A0A336N4T4_CULSO</name>
<dbReference type="VEuPathDB" id="VectorBase:CSON011796"/>
<reference evidence="1" key="1">
    <citation type="submission" date="2018-07" db="EMBL/GenBank/DDBJ databases">
        <authorList>
            <person name="Quirk P.G."/>
            <person name="Krulwich T.A."/>
        </authorList>
    </citation>
    <scope>NUCLEOTIDE SEQUENCE</scope>
</reference>